<name>A0A9P1G6I1_9DINO</name>
<keyword evidence="3" id="KW-1185">Reference proteome</keyword>
<reference evidence="2 3" key="2">
    <citation type="submission" date="2024-05" db="EMBL/GenBank/DDBJ databases">
        <authorList>
            <person name="Chen Y."/>
            <person name="Shah S."/>
            <person name="Dougan E. K."/>
            <person name="Thang M."/>
            <person name="Chan C."/>
        </authorList>
    </citation>
    <scope>NUCLEOTIDE SEQUENCE [LARGE SCALE GENOMIC DNA]</scope>
</reference>
<accession>A0A9P1G6I1</accession>
<feature type="non-terminal residue" evidence="1">
    <location>
        <position position="1"/>
    </location>
</feature>
<comment type="caution">
    <text evidence="1">The sequence shown here is derived from an EMBL/GenBank/DDBJ whole genome shotgun (WGS) entry which is preliminary data.</text>
</comment>
<dbReference type="EMBL" id="CAMXCT010003004">
    <property type="protein sequence ID" value="CAI4001898.1"/>
    <property type="molecule type" value="Genomic_DNA"/>
</dbReference>
<proteinExistence type="predicted"/>
<dbReference type="EMBL" id="CAMXCT020003004">
    <property type="protein sequence ID" value="CAL1155273.1"/>
    <property type="molecule type" value="Genomic_DNA"/>
</dbReference>
<dbReference type="Proteomes" id="UP001152797">
    <property type="component" value="Unassembled WGS sequence"/>
</dbReference>
<sequence>ATIKKELATMSLALDLPKDHGLRVTIAQYKQRFEDYSDELKSMHTPENLSSLKEELAESVNSYRMVKAQCKAVLSELKKQTA</sequence>
<evidence type="ECO:0000313" key="2">
    <source>
        <dbReference type="EMBL" id="CAL4789210.1"/>
    </source>
</evidence>
<reference evidence="1" key="1">
    <citation type="submission" date="2022-10" db="EMBL/GenBank/DDBJ databases">
        <authorList>
            <person name="Chen Y."/>
            <person name="Dougan E. K."/>
            <person name="Chan C."/>
            <person name="Rhodes N."/>
            <person name="Thang M."/>
        </authorList>
    </citation>
    <scope>NUCLEOTIDE SEQUENCE</scope>
</reference>
<organism evidence="1">
    <name type="scientific">Cladocopium goreaui</name>
    <dbReference type="NCBI Taxonomy" id="2562237"/>
    <lineage>
        <taxon>Eukaryota</taxon>
        <taxon>Sar</taxon>
        <taxon>Alveolata</taxon>
        <taxon>Dinophyceae</taxon>
        <taxon>Suessiales</taxon>
        <taxon>Symbiodiniaceae</taxon>
        <taxon>Cladocopium</taxon>
    </lineage>
</organism>
<evidence type="ECO:0000313" key="3">
    <source>
        <dbReference type="Proteomes" id="UP001152797"/>
    </source>
</evidence>
<dbReference type="AlphaFoldDB" id="A0A9P1G6I1"/>
<dbReference type="EMBL" id="CAMXCT030003004">
    <property type="protein sequence ID" value="CAL4789210.1"/>
    <property type="molecule type" value="Genomic_DNA"/>
</dbReference>
<gene>
    <name evidence="1" type="ORF">C1SCF055_LOCUS27897</name>
</gene>
<protein>
    <submittedName>
        <fullName evidence="1">Uncharacterized protein</fullName>
    </submittedName>
</protein>
<evidence type="ECO:0000313" key="1">
    <source>
        <dbReference type="EMBL" id="CAI4001898.1"/>
    </source>
</evidence>